<dbReference type="PROSITE" id="PS50297">
    <property type="entry name" value="ANK_REP_REGION"/>
    <property type="match status" value="2"/>
</dbReference>
<dbReference type="InterPro" id="IPR036770">
    <property type="entry name" value="Ankyrin_rpt-contain_sf"/>
</dbReference>
<dbReference type="Pfam" id="PF13637">
    <property type="entry name" value="Ank_4"/>
    <property type="match status" value="1"/>
</dbReference>
<dbReference type="EMBL" id="JH816438">
    <property type="protein sequence ID" value="EKC35071.1"/>
    <property type="molecule type" value="Genomic_DNA"/>
</dbReference>
<reference evidence="4" key="1">
    <citation type="journal article" date="2012" name="Nature">
        <title>The oyster genome reveals stress adaptation and complexity of shell formation.</title>
        <authorList>
            <person name="Zhang G."/>
            <person name="Fang X."/>
            <person name="Guo X."/>
            <person name="Li L."/>
            <person name="Luo R."/>
            <person name="Xu F."/>
            <person name="Yang P."/>
            <person name="Zhang L."/>
            <person name="Wang X."/>
            <person name="Qi H."/>
            <person name="Xiong Z."/>
            <person name="Que H."/>
            <person name="Xie Y."/>
            <person name="Holland P.W."/>
            <person name="Paps J."/>
            <person name="Zhu Y."/>
            <person name="Wu F."/>
            <person name="Chen Y."/>
            <person name="Wang J."/>
            <person name="Peng C."/>
            <person name="Meng J."/>
            <person name="Yang L."/>
            <person name="Liu J."/>
            <person name="Wen B."/>
            <person name="Zhang N."/>
            <person name="Huang Z."/>
            <person name="Zhu Q."/>
            <person name="Feng Y."/>
            <person name="Mount A."/>
            <person name="Hedgecock D."/>
            <person name="Xu Z."/>
            <person name="Liu Y."/>
            <person name="Domazet-Loso T."/>
            <person name="Du Y."/>
            <person name="Sun X."/>
            <person name="Zhang S."/>
            <person name="Liu B."/>
            <person name="Cheng P."/>
            <person name="Jiang X."/>
            <person name="Li J."/>
            <person name="Fan D."/>
            <person name="Wang W."/>
            <person name="Fu W."/>
            <person name="Wang T."/>
            <person name="Wang B."/>
            <person name="Zhang J."/>
            <person name="Peng Z."/>
            <person name="Li Y."/>
            <person name="Li N."/>
            <person name="Wang J."/>
            <person name="Chen M."/>
            <person name="He Y."/>
            <person name="Tan F."/>
            <person name="Song X."/>
            <person name="Zheng Q."/>
            <person name="Huang R."/>
            <person name="Yang H."/>
            <person name="Du X."/>
            <person name="Chen L."/>
            <person name="Yang M."/>
            <person name="Gaffney P.M."/>
            <person name="Wang S."/>
            <person name="Luo L."/>
            <person name="She Z."/>
            <person name="Ming Y."/>
            <person name="Huang W."/>
            <person name="Zhang S."/>
            <person name="Huang B."/>
            <person name="Zhang Y."/>
            <person name="Qu T."/>
            <person name="Ni P."/>
            <person name="Miao G."/>
            <person name="Wang J."/>
            <person name="Wang Q."/>
            <person name="Steinberg C.E."/>
            <person name="Wang H."/>
            <person name="Li N."/>
            <person name="Qian L."/>
            <person name="Zhang G."/>
            <person name="Li Y."/>
            <person name="Yang H."/>
            <person name="Liu X."/>
            <person name="Wang J."/>
            <person name="Yin Y."/>
            <person name="Wang J."/>
        </authorList>
    </citation>
    <scope>NUCLEOTIDE SEQUENCE [LARGE SCALE GENOMIC DNA]</scope>
    <source>
        <strain evidence="4">05x7-T-G4-1.051#20</strain>
    </source>
</reference>
<name>K1RLA6_MAGGI</name>
<evidence type="ECO:0000256" key="2">
    <source>
        <dbReference type="ARBA" id="ARBA00023043"/>
    </source>
</evidence>
<dbReference type="PROSITE" id="PS50088">
    <property type="entry name" value="ANK_REPEAT"/>
    <property type="match status" value="3"/>
</dbReference>
<evidence type="ECO:0000256" key="1">
    <source>
        <dbReference type="ARBA" id="ARBA00022737"/>
    </source>
</evidence>
<dbReference type="PRINTS" id="PR01415">
    <property type="entry name" value="ANKYRIN"/>
</dbReference>
<dbReference type="HOGENOM" id="CLU_585613_0_0_1"/>
<organism evidence="4">
    <name type="scientific">Magallana gigas</name>
    <name type="common">Pacific oyster</name>
    <name type="synonym">Crassostrea gigas</name>
    <dbReference type="NCBI Taxonomy" id="29159"/>
    <lineage>
        <taxon>Eukaryota</taxon>
        <taxon>Metazoa</taxon>
        <taxon>Spiralia</taxon>
        <taxon>Lophotrochozoa</taxon>
        <taxon>Mollusca</taxon>
        <taxon>Bivalvia</taxon>
        <taxon>Autobranchia</taxon>
        <taxon>Pteriomorphia</taxon>
        <taxon>Ostreida</taxon>
        <taxon>Ostreoidea</taxon>
        <taxon>Ostreidae</taxon>
        <taxon>Magallana</taxon>
    </lineage>
</organism>
<keyword evidence="2" id="KW-0040">ANK repeat</keyword>
<feature type="compositionally biased region" description="Polar residues" evidence="3">
    <location>
        <begin position="298"/>
        <end position="313"/>
    </location>
</feature>
<gene>
    <name evidence="4" type="ORF">CGI_10020515</name>
</gene>
<evidence type="ECO:0000256" key="3">
    <source>
        <dbReference type="SAM" id="MobiDB-lite"/>
    </source>
</evidence>
<evidence type="ECO:0000313" key="4">
    <source>
        <dbReference type="EMBL" id="EKC35071.1"/>
    </source>
</evidence>
<protein>
    <submittedName>
        <fullName evidence="4">Ankyrin-3</fullName>
    </submittedName>
</protein>
<accession>K1RLA6</accession>
<dbReference type="SUPFAM" id="SSF48403">
    <property type="entry name" value="Ankyrin repeat"/>
    <property type="match status" value="1"/>
</dbReference>
<dbReference type="InParanoid" id="K1RLA6"/>
<feature type="region of interest" description="Disordered" evidence="3">
    <location>
        <begin position="294"/>
        <end position="322"/>
    </location>
</feature>
<dbReference type="SMART" id="SM00248">
    <property type="entry name" value="ANK"/>
    <property type="match status" value="6"/>
</dbReference>
<dbReference type="Pfam" id="PF12796">
    <property type="entry name" value="Ank_2"/>
    <property type="match status" value="1"/>
</dbReference>
<proteinExistence type="predicted"/>
<dbReference type="PANTHER" id="PTHR24173:SF74">
    <property type="entry name" value="ANKYRIN REPEAT DOMAIN-CONTAINING PROTEIN 16"/>
    <property type="match status" value="1"/>
</dbReference>
<keyword evidence="1" id="KW-0677">Repeat</keyword>
<feature type="region of interest" description="Disordered" evidence="3">
    <location>
        <begin position="361"/>
        <end position="445"/>
    </location>
</feature>
<sequence length="467" mass="51366">MGQAASRQEAFWEACGFGHKDRVKKFLEEGDIDVNWVSYTHDCCPIHVASQGKPEIVRMLLDKGANVNVKDVRGNLPIHHAAMKGHFEVVQILLDAGSEVNTQEKNGWTPLHCAAYWNRLDVVKCLLKNSADVSIQNKDERTALHETARSQAKGDFQLGEIAQCLIEAGSDVNAKSSDLGEADFTGLMFASYHNHPEVATALIQAGCEINAFGTRNELASDRCTDNEMKEMVMNAVNMFEELSILDRKDSSVGKPKGEAVSTRMKNIQPTVKRDTENKSVDDIVLKTQSDITADPVNSVKTSGQGNSVSQQSDGSEKQPESAICHAEDENKFAGQQLRSHSYKVKTNQCFCVPTDLPTLPPKHQQHFVHEDDDKEEDATHKPRMPEPNIFDNPHCGTYHPGSPPIPEVLSTPPCAIEAEQESPQNACAEDDGENKRAGLKSPSKNKEAASLFKGQCCVLVTIQSYVN</sequence>
<dbReference type="Gene3D" id="1.25.40.20">
    <property type="entry name" value="Ankyrin repeat-containing domain"/>
    <property type="match status" value="3"/>
</dbReference>
<dbReference type="InterPro" id="IPR002110">
    <property type="entry name" value="Ankyrin_rpt"/>
</dbReference>
<feature type="compositionally biased region" description="Basic and acidic residues" evidence="3">
    <location>
        <begin position="367"/>
        <end position="384"/>
    </location>
</feature>
<dbReference type="AlphaFoldDB" id="K1RLA6"/>
<dbReference type="PANTHER" id="PTHR24173">
    <property type="entry name" value="ANKYRIN REPEAT CONTAINING"/>
    <property type="match status" value="1"/>
</dbReference>